<keyword evidence="3" id="KW-0645">Protease</keyword>
<evidence type="ECO:0000313" key="3">
    <source>
        <dbReference type="EMBL" id="QFG69036.1"/>
    </source>
</evidence>
<accession>A0A5J6V7A8</accession>
<dbReference type="KEGG" id="serw:FY030_10245"/>
<evidence type="ECO:0000259" key="2">
    <source>
        <dbReference type="Pfam" id="PF02517"/>
    </source>
</evidence>
<dbReference type="GO" id="GO:0004175">
    <property type="term" value="F:endopeptidase activity"/>
    <property type="evidence" value="ECO:0007669"/>
    <property type="project" value="UniProtKB-ARBA"/>
</dbReference>
<feature type="transmembrane region" description="Helical" evidence="1">
    <location>
        <begin position="79"/>
        <end position="100"/>
    </location>
</feature>
<evidence type="ECO:0000256" key="1">
    <source>
        <dbReference type="SAM" id="Phobius"/>
    </source>
</evidence>
<keyword evidence="3" id="KW-0482">Metalloprotease</keyword>
<dbReference type="GO" id="GO:0008237">
    <property type="term" value="F:metallopeptidase activity"/>
    <property type="evidence" value="ECO:0007669"/>
    <property type="project" value="UniProtKB-KW"/>
</dbReference>
<keyword evidence="1" id="KW-0472">Membrane</keyword>
<feature type="transmembrane region" description="Helical" evidence="1">
    <location>
        <begin position="12"/>
        <end position="32"/>
    </location>
</feature>
<dbReference type="OrthoDB" id="3693644at2"/>
<dbReference type="PANTHER" id="PTHR35797">
    <property type="entry name" value="PROTEASE-RELATED"/>
    <property type="match status" value="1"/>
</dbReference>
<dbReference type="GO" id="GO:0006508">
    <property type="term" value="P:proteolysis"/>
    <property type="evidence" value="ECO:0007669"/>
    <property type="project" value="UniProtKB-KW"/>
</dbReference>
<dbReference type="InterPro" id="IPR042150">
    <property type="entry name" value="MmRce1-like"/>
</dbReference>
<feature type="transmembrane region" description="Helical" evidence="1">
    <location>
        <begin position="184"/>
        <end position="204"/>
    </location>
</feature>
<dbReference type="Proteomes" id="UP000326546">
    <property type="component" value="Chromosome"/>
</dbReference>
<feature type="transmembrane region" description="Helical" evidence="1">
    <location>
        <begin position="112"/>
        <end position="132"/>
    </location>
</feature>
<keyword evidence="1" id="KW-1133">Transmembrane helix</keyword>
<keyword evidence="3" id="KW-0378">Hydrolase</keyword>
<proteinExistence type="predicted"/>
<keyword evidence="4" id="KW-1185">Reference proteome</keyword>
<feature type="transmembrane region" description="Helical" evidence="1">
    <location>
        <begin position="153"/>
        <end position="172"/>
    </location>
</feature>
<dbReference type="PANTHER" id="PTHR35797:SF1">
    <property type="entry name" value="PROTEASE"/>
    <property type="match status" value="1"/>
</dbReference>
<feature type="domain" description="CAAX prenyl protease 2/Lysostaphin resistance protein A-like" evidence="2">
    <location>
        <begin position="125"/>
        <end position="220"/>
    </location>
</feature>
<keyword evidence="1" id="KW-0812">Transmembrane</keyword>
<gene>
    <name evidence="3" type="ORF">FY030_10245</name>
</gene>
<evidence type="ECO:0000313" key="4">
    <source>
        <dbReference type="Proteomes" id="UP000326546"/>
    </source>
</evidence>
<dbReference type="Pfam" id="PF02517">
    <property type="entry name" value="Rce1-like"/>
    <property type="match status" value="1"/>
</dbReference>
<dbReference type="AlphaFoldDB" id="A0A5J6V7A8"/>
<organism evidence="3 4">
    <name type="scientific">Ornithinimicrobium pratense</name>
    <dbReference type="NCBI Taxonomy" id="2593973"/>
    <lineage>
        <taxon>Bacteria</taxon>
        <taxon>Bacillati</taxon>
        <taxon>Actinomycetota</taxon>
        <taxon>Actinomycetes</taxon>
        <taxon>Micrococcales</taxon>
        <taxon>Ornithinimicrobiaceae</taxon>
        <taxon>Ornithinimicrobium</taxon>
    </lineage>
</organism>
<feature type="transmembrane region" description="Helical" evidence="1">
    <location>
        <begin position="47"/>
        <end position="72"/>
    </location>
</feature>
<reference evidence="3 4" key="1">
    <citation type="submission" date="2019-09" db="EMBL/GenBank/DDBJ databases">
        <title>Serinicoccus pratensis sp. nov., isolated from meadow soil.</title>
        <authorList>
            <person name="Zhang W."/>
        </authorList>
    </citation>
    <scope>NUCLEOTIDE SEQUENCE [LARGE SCALE GENOMIC DNA]</scope>
    <source>
        <strain evidence="3 4">W204</strain>
    </source>
</reference>
<name>A0A5J6V7A8_9MICO</name>
<dbReference type="EMBL" id="CP044427">
    <property type="protein sequence ID" value="QFG69036.1"/>
    <property type="molecule type" value="Genomic_DNA"/>
</dbReference>
<dbReference type="InterPro" id="IPR003675">
    <property type="entry name" value="Rce1/LyrA-like_dom"/>
</dbReference>
<dbReference type="GO" id="GO:0080120">
    <property type="term" value="P:CAAX-box protein maturation"/>
    <property type="evidence" value="ECO:0007669"/>
    <property type="project" value="UniProtKB-ARBA"/>
</dbReference>
<protein>
    <submittedName>
        <fullName evidence="3">CPBP family intramembrane metalloprotease</fullName>
    </submittedName>
</protein>
<sequence>MHRTNTLERRAARLFVTLALVVITVICSLFLLSDTVIPEWFVIVGRWLPALLTLVVLRVVPLPGGLATWWALRPGGWRRLLLGSVVTLGILVMAYALSAAVVGATGLAQTQVWTALGQVALFGIPMVLFFSLSTLGEEAAWRGFLQRALSHLGFWRASSVVAAVWVAFHVPLHGVMALQGTIPWLIAVVTTVGLFPLGLLLSAAVARFGSVWPAVVGHALPISALNLMSDVDELSVAAHWALGGVTAVLLLAAAALLAPRGTATRTAPDREAASLPA</sequence>
<feature type="transmembrane region" description="Helical" evidence="1">
    <location>
        <begin position="211"/>
        <end position="228"/>
    </location>
</feature>
<dbReference type="RefSeq" id="WP_158061421.1">
    <property type="nucleotide sequence ID" value="NZ_CP044427.1"/>
</dbReference>
<feature type="transmembrane region" description="Helical" evidence="1">
    <location>
        <begin position="240"/>
        <end position="258"/>
    </location>
</feature>